<feature type="transmembrane region" description="Helical" evidence="1">
    <location>
        <begin position="134"/>
        <end position="152"/>
    </location>
</feature>
<keyword evidence="1" id="KW-0812">Transmembrane</keyword>
<name>A0A0D7AY44_9AGAR</name>
<sequence length="175" mass="19438">MSSPKSSLVQRFVAWEPTYLDARILLYALLWPCSAVLLGLSAEHLHTYSDLLDDPGSVEPIAAELLASSCLAVLWIPFAVVMLLRERRSALAMSYNKRFWTEFTGLFILFILYLVGSSYAVAHWPGAPWTEVTAFSWIVWGLSFSTGILTVIDKLSSNHASPGPAMSQRHYAPMA</sequence>
<proteinExistence type="predicted"/>
<dbReference type="AlphaFoldDB" id="A0A0D7AY44"/>
<protein>
    <recommendedName>
        <fullName evidence="4">MARVEL domain-containing protein</fullName>
    </recommendedName>
</protein>
<dbReference type="Proteomes" id="UP000054007">
    <property type="component" value="Unassembled WGS sequence"/>
</dbReference>
<reference evidence="2 3" key="1">
    <citation type="journal article" date="2015" name="Fungal Genet. Biol.">
        <title>Evolution of novel wood decay mechanisms in Agaricales revealed by the genome sequences of Fistulina hepatica and Cylindrobasidium torrendii.</title>
        <authorList>
            <person name="Floudas D."/>
            <person name="Held B.W."/>
            <person name="Riley R."/>
            <person name="Nagy L.G."/>
            <person name="Koehler G."/>
            <person name="Ransdell A.S."/>
            <person name="Younus H."/>
            <person name="Chow J."/>
            <person name="Chiniquy J."/>
            <person name="Lipzen A."/>
            <person name="Tritt A."/>
            <person name="Sun H."/>
            <person name="Haridas S."/>
            <person name="LaButti K."/>
            <person name="Ohm R.A."/>
            <person name="Kues U."/>
            <person name="Blanchette R.A."/>
            <person name="Grigoriev I.V."/>
            <person name="Minto R.E."/>
            <person name="Hibbett D.S."/>
        </authorList>
    </citation>
    <scope>NUCLEOTIDE SEQUENCE [LARGE SCALE GENOMIC DNA]</scope>
    <source>
        <strain evidence="2 3">FP15055 ss-10</strain>
    </source>
</reference>
<feature type="transmembrane region" description="Helical" evidence="1">
    <location>
        <begin position="61"/>
        <end position="84"/>
    </location>
</feature>
<evidence type="ECO:0000313" key="2">
    <source>
        <dbReference type="EMBL" id="KIY62900.1"/>
    </source>
</evidence>
<feature type="transmembrane region" description="Helical" evidence="1">
    <location>
        <begin position="105"/>
        <end position="122"/>
    </location>
</feature>
<accession>A0A0D7AY44</accession>
<keyword evidence="1" id="KW-0472">Membrane</keyword>
<evidence type="ECO:0008006" key="4">
    <source>
        <dbReference type="Google" id="ProtNLM"/>
    </source>
</evidence>
<evidence type="ECO:0000313" key="3">
    <source>
        <dbReference type="Proteomes" id="UP000054007"/>
    </source>
</evidence>
<keyword evidence="3" id="KW-1185">Reference proteome</keyword>
<dbReference type="EMBL" id="KN880738">
    <property type="protein sequence ID" value="KIY62900.1"/>
    <property type="molecule type" value="Genomic_DNA"/>
</dbReference>
<dbReference type="STRING" id="1314674.A0A0D7AY44"/>
<dbReference type="OrthoDB" id="3227739at2759"/>
<evidence type="ECO:0000256" key="1">
    <source>
        <dbReference type="SAM" id="Phobius"/>
    </source>
</evidence>
<gene>
    <name evidence="2" type="ORF">CYLTODRAFT_426553</name>
</gene>
<feature type="transmembrane region" description="Helical" evidence="1">
    <location>
        <begin position="20"/>
        <end position="41"/>
    </location>
</feature>
<organism evidence="2 3">
    <name type="scientific">Cylindrobasidium torrendii FP15055 ss-10</name>
    <dbReference type="NCBI Taxonomy" id="1314674"/>
    <lineage>
        <taxon>Eukaryota</taxon>
        <taxon>Fungi</taxon>
        <taxon>Dikarya</taxon>
        <taxon>Basidiomycota</taxon>
        <taxon>Agaricomycotina</taxon>
        <taxon>Agaricomycetes</taxon>
        <taxon>Agaricomycetidae</taxon>
        <taxon>Agaricales</taxon>
        <taxon>Marasmiineae</taxon>
        <taxon>Physalacriaceae</taxon>
        <taxon>Cylindrobasidium</taxon>
    </lineage>
</organism>
<keyword evidence="1" id="KW-1133">Transmembrane helix</keyword>